<evidence type="ECO:0000256" key="3">
    <source>
        <dbReference type="ARBA" id="ARBA00022692"/>
    </source>
</evidence>
<comment type="subcellular location">
    <subcellularLocation>
        <location evidence="1">Membrane</location>
        <topology evidence="1">Multi-pass membrane protein</topology>
    </subcellularLocation>
</comment>
<dbReference type="PIRSF" id="PIRSF005225">
    <property type="entry name" value="LAG1_LAC1"/>
    <property type="match status" value="1"/>
</dbReference>
<evidence type="ECO:0000259" key="8">
    <source>
        <dbReference type="PROSITE" id="PS50922"/>
    </source>
</evidence>
<dbReference type="AlphaFoldDB" id="A0A9P8SPX7"/>
<keyword evidence="3 6" id="KW-0812">Transmembrane</keyword>
<evidence type="ECO:0000256" key="5">
    <source>
        <dbReference type="ARBA" id="ARBA00023136"/>
    </source>
</evidence>
<dbReference type="PANTHER" id="PTHR12560">
    <property type="entry name" value="LONGEVITY ASSURANCE FACTOR 1 LAG1"/>
    <property type="match status" value="1"/>
</dbReference>
<dbReference type="GO" id="GO:0050291">
    <property type="term" value="F:sphingosine N-acyltransferase activity"/>
    <property type="evidence" value="ECO:0007669"/>
    <property type="project" value="InterPro"/>
</dbReference>
<dbReference type="OrthoDB" id="537032at2759"/>
<evidence type="ECO:0000256" key="1">
    <source>
        <dbReference type="ARBA" id="ARBA00004141"/>
    </source>
</evidence>
<reference evidence="9" key="1">
    <citation type="submission" date="2021-09" db="EMBL/GenBank/DDBJ databases">
        <title>A high-quality genome of the endoparasitic fungus Hirsutella rhossiliensis with a comparison of Hirsutella genomes reveals transposable elements contributing to genome size variation.</title>
        <authorList>
            <person name="Lin R."/>
            <person name="Jiao Y."/>
            <person name="Sun X."/>
            <person name="Ling J."/>
            <person name="Xie B."/>
            <person name="Cheng X."/>
        </authorList>
    </citation>
    <scope>NUCLEOTIDE SEQUENCE</scope>
    <source>
        <strain evidence="9">HR02</strain>
    </source>
</reference>
<organism evidence="9 10">
    <name type="scientific">Hirsutella rhossiliensis</name>
    <dbReference type="NCBI Taxonomy" id="111463"/>
    <lineage>
        <taxon>Eukaryota</taxon>
        <taxon>Fungi</taxon>
        <taxon>Dikarya</taxon>
        <taxon>Ascomycota</taxon>
        <taxon>Pezizomycotina</taxon>
        <taxon>Sordariomycetes</taxon>
        <taxon>Hypocreomycetidae</taxon>
        <taxon>Hypocreales</taxon>
        <taxon>Ophiocordycipitaceae</taxon>
        <taxon>Hirsutella</taxon>
    </lineage>
</organism>
<sequence length="428" mass="49057">MSGSNTKHDVSEGAPATVTPLVPTTRVTLATEHKTENATLKSPSSSRVKSHDHAAIRRVERKGNNPLRNFANWLLDIQIAISFNLVALLFLTHLCVPKARYYTSKFFLSSYYNSTTGKYAAGGDDFFFLGFCVVLFTGVRACFMKYILAPLARRWGISKRKDVARFSEQSWLLCYYSVFWTLGLYIYCTSKYFLNLREMFTDWPTRGLSHVTKAYILGQWAFWLQQIIVINIEERRKDHWQMLAHHIVTVVLISASYAMHLTRVANLILVLMDVVDIFFPLAKCLKYLGYSTLRDIVFGFFMLSWFVARHVLYIITMWSIWTHMAEIIPIGCYHGPQDDPIGPTPLPNHGWSHMLEPFWKPAGTICYSDNVRWGFLGALGFLQALTIIWFFMIVQVAIRVIKGIGADDIRSEDEGEDLEEEIDPESQG</sequence>
<dbReference type="Proteomes" id="UP000824596">
    <property type="component" value="Unassembled WGS sequence"/>
</dbReference>
<dbReference type="PANTHER" id="PTHR12560:SF0">
    <property type="entry name" value="LD18904P"/>
    <property type="match status" value="1"/>
</dbReference>
<dbReference type="Pfam" id="PF03798">
    <property type="entry name" value="TRAM_LAG1_CLN8"/>
    <property type="match status" value="1"/>
</dbReference>
<dbReference type="RefSeq" id="XP_044726174.1">
    <property type="nucleotide sequence ID" value="XM_044859774.1"/>
</dbReference>
<feature type="transmembrane region" description="Helical" evidence="7">
    <location>
        <begin position="126"/>
        <end position="149"/>
    </location>
</feature>
<dbReference type="EMBL" id="JAIZPD010000001">
    <property type="protein sequence ID" value="KAH0968661.1"/>
    <property type="molecule type" value="Genomic_DNA"/>
</dbReference>
<evidence type="ECO:0000256" key="6">
    <source>
        <dbReference type="PROSITE-ProRule" id="PRU00205"/>
    </source>
</evidence>
<feature type="transmembrane region" description="Helical" evidence="7">
    <location>
        <begin position="267"/>
        <end position="285"/>
    </location>
</feature>
<dbReference type="GO" id="GO:0016020">
    <property type="term" value="C:membrane"/>
    <property type="evidence" value="ECO:0007669"/>
    <property type="project" value="UniProtKB-SubCell"/>
</dbReference>
<gene>
    <name evidence="9" type="ORF">HRG_01303</name>
</gene>
<keyword evidence="10" id="KW-1185">Reference proteome</keyword>
<proteinExistence type="inferred from homology"/>
<feature type="transmembrane region" description="Helical" evidence="7">
    <location>
        <begin position="70"/>
        <end position="91"/>
    </location>
</feature>
<accession>A0A9P8SPX7</accession>
<feature type="domain" description="TLC" evidence="8">
    <location>
        <begin position="164"/>
        <end position="402"/>
    </location>
</feature>
<dbReference type="InterPro" id="IPR006634">
    <property type="entry name" value="TLC-dom"/>
</dbReference>
<comment type="caution">
    <text evidence="9">The sequence shown here is derived from an EMBL/GenBank/DDBJ whole genome shotgun (WGS) entry which is preliminary data.</text>
</comment>
<protein>
    <submittedName>
        <fullName evidence="9">TLC domain-containing protein</fullName>
    </submittedName>
</protein>
<feature type="transmembrane region" description="Helical" evidence="7">
    <location>
        <begin position="297"/>
        <end position="321"/>
    </location>
</feature>
<feature type="transmembrane region" description="Helical" evidence="7">
    <location>
        <begin position="170"/>
        <end position="194"/>
    </location>
</feature>
<name>A0A9P8SPX7_9HYPO</name>
<dbReference type="InterPro" id="IPR016439">
    <property type="entry name" value="Lag1/Lac1-like"/>
</dbReference>
<dbReference type="GO" id="GO:0046513">
    <property type="term" value="P:ceramide biosynthetic process"/>
    <property type="evidence" value="ECO:0007669"/>
    <property type="project" value="InterPro"/>
</dbReference>
<feature type="transmembrane region" description="Helical" evidence="7">
    <location>
        <begin position="214"/>
        <end position="231"/>
    </location>
</feature>
<keyword evidence="5 6" id="KW-0472">Membrane</keyword>
<dbReference type="SMART" id="SM00724">
    <property type="entry name" value="TLC"/>
    <property type="match status" value="1"/>
</dbReference>
<evidence type="ECO:0000313" key="10">
    <source>
        <dbReference type="Proteomes" id="UP000824596"/>
    </source>
</evidence>
<evidence type="ECO:0000313" key="9">
    <source>
        <dbReference type="EMBL" id="KAH0968661.1"/>
    </source>
</evidence>
<keyword evidence="4 7" id="KW-1133">Transmembrane helix</keyword>
<evidence type="ECO:0000256" key="7">
    <source>
        <dbReference type="SAM" id="Phobius"/>
    </source>
</evidence>
<dbReference type="PROSITE" id="PS50922">
    <property type="entry name" value="TLC"/>
    <property type="match status" value="1"/>
</dbReference>
<dbReference type="GeneID" id="68350432"/>
<evidence type="ECO:0000256" key="4">
    <source>
        <dbReference type="ARBA" id="ARBA00022989"/>
    </source>
</evidence>
<evidence type="ECO:0000256" key="2">
    <source>
        <dbReference type="ARBA" id="ARBA00009808"/>
    </source>
</evidence>
<comment type="similarity">
    <text evidence="2">Belongs to the sphingosine N-acyltransferase family.</text>
</comment>
<feature type="transmembrane region" description="Helical" evidence="7">
    <location>
        <begin position="243"/>
        <end position="261"/>
    </location>
</feature>
<feature type="transmembrane region" description="Helical" evidence="7">
    <location>
        <begin position="373"/>
        <end position="394"/>
    </location>
</feature>